<accession>A0A430BJN8</accession>
<dbReference type="RefSeq" id="WP_125999702.1">
    <property type="nucleotide sequence ID" value="NZ_QRAL01000037.1"/>
</dbReference>
<keyword evidence="2" id="KW-1133">Transmembrane helix</keyword>
<proteinExistence type="predicted"/>
<organism evidence="3 4">
    <name type="scientific">Sphingobium yanoikuyae</name>
    <name type="common">Sphingomonas yanoikuyae</name>
    <dbReference type="NCBI Taxonomy" id="13690"/>
    <lineage>
        <taxon>Bacteria</taxon>
        <taxon>Pseudomonadati</taxon>
        <taxon>Pseudomonadota</taxon>
        <taxon>Alphaproteobacteria</taxon>
        <taxon>Sphingomonadales</taxon>
        <taxon>Sphingomonadaceae</taxon>
        <taxon>Sphingobium</taxon>
    </lineage>
</organism>
<evidence type="ECO:0000313" key="4">
    <source>
        <dbReference type="Proteomes" id="UP000287401"/>
    </source>
</evidence>
<evidence type="ECO:0000256" key="2">
    <source>
        <dbReference type="SAM" id="Phobius"/>
    </source>
</evidence>
<protein>
    <submittedName>
        <fullName evidence="3">Uncharacterized protein</fullName>
    </submittedName>
</protein>
<evidence type="ECO:0000313" key="3">
    <source>
        <dbReference type="EMBL" id="RSU51185.1"/>
    </source>
</evidence>
<reference evidence="3 4" key="1">
    <citation type="submission" date="2018-07" db="EMBL/GenBank/DDBJ databases">
        <title>Genomic and Epidemiologic Investigation of an Indolent Hospital Outbreak.</title>
        <authorList>
            <person name="Johnson R.C."/>
            <person name="Deming C."/>
            <person name="Conlan S."/>
            <person name="Zellmer C.J."/>
            <person name="Michelin A.V."/>
            <person name="Lee-Lin S."/>
            <person name="Thomas P.J."/>
            <person name="Park M."/>
            <person name="Weingarten R.A."/>
            <person name="Less J."/>
            <person name="Dekker J.P."/>
            <person name="Frank K.M."/>
            <person name="Musser K.A."/>
            <person name="Mcquiston J.R."/>
            <person name="Henderson D.K."/>
            <person name="Lau A.F."/>
            <person name="Palmore T.N."/>
            <person name="Segre J.A."/>
        </authorList>
    </citation>
    <scope>NUCLEOTIDE SEQUENCE [LARGE SCALE GENOMIC DNA]</scope>
    <source>
        <strain evidence="3 4">SK-NIH.Env6_1116</strain>
    </source>
</reference>
<keyword evidence="2" id="KW-0812">Transmembrane</keyword>
<feature type="transmembrane region" description="Helical" evidence="2">
    <location>
        <begin position="53"/>
        <end position="72"/>
    </location>
</feature>
<evidence type="ECO:0000256" key="1">
    <source>
        <dbReference type="SAM" id="MobiDB-lite"/>
    </source>
</evidence>
<dbReference type="EMBL" id="QRAL01000037">
    <property type="protein sequence ID" value="RSU51185.1"/>
    <property type="molecule type" value="Genomic_DNA"/>
</dbReference>
<dbReference type="AlphaFoldDB" id="A0A430BJN8"/>
<dbReference type="Proteomes" id="UP000287401">
    <property type="component" value="Unassembled WGS sequence"/>
</dbReference>
<feature type="region of interest" description="Disordered" evidence="1">
    <location>
        <begin position="303"/>
        <end position="324"/>
    </location>
</feature>
<comment type="caution">
    <text evidence="3">The sequence shown here is derived from an EMBL/GenBank/DDBJ whole genome shotgun (WGS) entry which is preliminary data.</text>
</comment>
<name>A0A430BJN8_SPHYA</name>
<gene>
    <name evidence="3" type="ORF">DAH51_22050</name>
</gene>
<feature type="transmembrane region" description="Helical" evidence="2">
    <location>
        <begin position="78"/>
        <end position="101"/>
    </location>
</feature>
<keyword evidence="2" id="KW-0472">Membrane</keyword>
<sequence length="324" mass="35518">MRRLTTSFLATSFIDSAFGHGADGRPLFMPFGLIGGQYAIPDMATAQRLRRGVARLLPLALLPIFCLLALFLPPVRNAHALPLLGAMAASFALFSITFFLWGRHATRGLHRVDRAQRGMPALLDPNEALARRLLDRVRPPRTRSAEETLGALAGFACQMLLRHRAEQEGTAAPLIEVATHDGRLRYFGDALNGLLAEYPGSLWAGVGDGKPQLLLGPIFREMTDACVGDSRDYADMIGLLQRHWSATALILRGQGVDIERWPDLFVRALRELVQEGGDTSLRPALLFMRAAIAMSKMDPAEILVPDQPAGDPLRRSRPTSRTAP</sequence>